<evidence type="ECO:0000313" key="5">
    <source>
        <dbReference type="Proteomes" id="UP001218218"/>
    </source>
</evidence>
<name>A0AAD6ZXH4_9AGAR</name>
<keyword evidence="2" id="KW-0067">ATP-binding</keyword>
<accession>A0AAD6ZXH4</accession>
<dbReference type="InterPro" id="IPR000719">
    <property type="entry name" value="Prot_kinase_dom"/>
</dbReference>
<dbReference type="Gene3D" id="1.10.510.10">
    <property type="entry name" value="Transferase(Phosphotransferase) domain 1"/>
    <property type="match status" value="1"/>
</dbReference>
<evidence type="ECO:0000313" key="4">
    <source>
        <dbReference type="EMBL" id="KAJ7343057.1"/>
    </source>
</evidence>
<evidence type="ECO:0000256" key="2">
    <source>
        <dbReference type="ARBA" id="ARBA00022840"/>
    </source>
</evidence>
<dbReference type="AlphaFoldDB" id="A0AAD6ZXH4"/>
<dbReference type="SUPFAM" id="SSF56112">
    <property type="entry name" value="Protein kinase-like (PK-like)"/>
    <property type="match status" value="1"/>
</dbReference>
<keyword evidence="1" id="KW-0547">Nucleotide-binding</keyword>
<feature type="domain" description="Protein kinase" evidence="3">
    <location>
        <begin position="1"/>
        <end position="151"/>
    </location>
</feature>
<keyword evidence="4" id="KW-0808">Transferase</keyword>
<protein>
    <submittedName>
        <fullName evidence="4">Kinase-like domain-containing protein</fullName>
    </submittedName>
</protein>
<dbReference type="PANTHER" id="PTHR44329">
    <property type="entry name" value="SERINE/THREONINE-PROTEIN KINASE TNNI3K-RELATED"/>
    <property type="match status" value="1"/>
</dbReference>
<keyword evidence="4" id="KW-0418">Kinase</keyword>
<proteinExistence type="predicted"/>
<dbReference type="Proteomes" id="UP001218218">
    <property type="component" value="Unassembled WGS sequence"/>
</dbReference>
<evidence type="ECO:0000259" key="3">
    <source>
        <dbReference type="PROSITE" id="PS50011"/>
    </source>
</evidence>
<keyword evidence="5" id="KW-1185">Reference proteome</keyword>
<dbReference type="GO" id="GO:0004674">
    <property type="term" value="F:protein serine/threonine kinase activity"/>
    <property type="evidence" value="ECO:0007669"/>
    <property type="project" value="TreeGrafter"/>
</dbReference>
<organism evidence="4 5">
    <name type="scientific">Mycena albidolilacea</name>
    <dbReference type="NCBI Taxonomy" id="1033008"/>
    <lineage>
        <taxon>Eukaryota</taxon>
        <taxon>Fungi</taxon>
        <taxon>Dikarya</taxon>
        <taxon>Basidiomycota</taxon>
        <taxon>Agaricomycotina</taxon>
        <taxon>Agaricomycetes</taxon>
        <taxon>Agaricomycetidae</taxon>
        <taxon>Agaricales</taxon>
        <taxon>Marasmiineae</taxon>
        <taxon>Mycenaceae</taxon>
        <taxon>Mycena</taxon>
    </lineage>
</organism>
<dbReference type="EMBL" id="JARIHO010000024">
    <property type="protein sequence ID" value="KAJ7343057.1"/>
    <property type="molecule type" value="Genomic_DNA"/>
</dbReference>
<dbReference type="PANTHER" id="PTHR44329:SF298">
    <property type="entry name" value="MIXED LINEAGE KINASE DOMAIN-LIKE PROTEIN"/>
    <property type="match status" value="1"/>
</dbReference>
<comment type="caution">
    <text evidence="4">The sequence shown here is derived from an EMBL/GenBank/DDBJ whole genome shotgun (WGS) entry which is preliminary data.</text>
</comment>
<dbReference type="GO" id="GO:0005524">
    <property type="term" value="F:ATP binding"/>
    <property type="evidence" value="ECO:0007669"/>
    <property type="project" value="UniProtKB-KW"/>
</dbReference>
<dbReference type="Pfam" id="PF07714">
    <property type="entry name" value="PK_Tyr_Ser-Thr"/>
    <property type="match status" value="1"/>
</dbReference>
<sequence>MKFVKSSDRDSTQAQLQRLTREVHVWRQQRHANVLPFLGLYDIDEACPFLISPFLNSGHVGQYLGNHPHANRNHLLYDVAAGLKYLHDLDIIHGNPKAENVLVDKAGVPCICDFGICKIMDVCDSAIYTTAVYAAPESSIPPDSGGSSRET</sequence>
<reference evidence="4" key="1">
    <citation type="submission" date="2023-03" db="EMBL/GenBank/DDBJ databases">
        <title>Massive genome expansion in bonnet fungi (Mycena s.s.) driven by repeated elements and novel gene families across ecological guilds.</title>
        <authorList>
            <consortium name="Lawrence Berkeley National Laboratory"/>
            <person name="Harder C.B."/>
            <person name="Miyauchi S."/>
            <person name="Viragh M."/>
            <person name="Kuo A."/>
            <person name="Thoen E."/>
            <person name="Andreopoulos B."/>
            <person name="Lu D."/>
            <person name="Skrede I."/>
            <person name="Drula E."/>
            <person name="Henrissat B."/>
            <person name="Morin E."/>
            <person name="Kohler A."/>
            <person name="Barry K."/>
            <person name="LaButti K."/>
            <person name="Morin E."/>
            <person name="Salamov A."/>
            <person name="Lipzen A."/>
            <person name="Mereny Z."/>
            <person name="Hegedus B."/>
            <person name="Baldrian P."/>
            <person name="Stursova M."/>
            <person name="Weitz H."/>
            <person name="Taylor A."/>
            <person name="Grigoriev I.V."/>
            <person name="Nagy L.G."/>
            <person name="Martin F."/>
            <person name="Kauserud H."/>
        </authorList>
    </citation>
    <scope>NUCLEOTIDE SEQUENCE</scope>
    <source>
        <strain evidence="4">CBHHK002</strain>
    </source>
</reference>
<dbReference type="CDD" id="cd00180">
    <property type="entry name" value="PKc"/>
    <property type="match status" value="1"/>
</dbReference>
<dbReference type="PROSITE" id="PS50011">
    <property type="entry name" value="PROTEIN_KINASE_DOM"/>
    <property type="match status" value="1"/>
</dbReference>
<gene>
    <name evidence="4" type="ORF">DFH08DRAFT_703420</name>
</gene>
<dbReference type="InterPro" id="IPR011009">
    <property type="entry name" value="Kinase-like_dom_sf"/>
</dbReference>
<evidence type="ECO:0000256" key="1">
    <source>
        <dbReference type="ARBA" id="ARBA00022741"/>
    </source>
</evidence>
<dbReference type="InterPro" id="IPR051681">
    <property type="entry name" value="Ser/Thr_Kinases-Pseudokinases"/>
</dbReference>
<dbReference type="InterPro" id="IPR001245">
    <property type="entry name" value="Ser-Thr/Tyr_kinase_cat_dom"/>
</dbReference>